<dbReference type="SMART" id="SM00421">
    <property type="entry name" value="HTH_LUXR"/>
    <property type="match status" value="1"/>
</dbReference>
<dbReference type="Gene3D" id="3.40.50.300">
    <property type="entry name" value="P-loop containing nucleotide triphosphate hydrolases"/>
    <property type="match status" value="1"/>
</dbReference>
<sequence length="769" mass="84169">MGTDLGQAEATSYVGRTVELATALRMLETNRLVTLTGPGGVGKTRLCGRVLAHARGRFADGAVFVGLAEVRDADLLGNALAYRLGLVDLSTRAATQTVVDHLRDRELLLVLDNCEHLLTAVAAFLTEVMRRCPGVVVLATSRQSLGVAGERLLPVPPLEVPEEDAAPPEALARYAAVELFRDRAEAVLPTFAVDEHNSRDLVRICRKLDGLPLAIELAAVRVRVLSPSQIVHRLDHRLSLLTSGARTGPERQQTLRATIDWSYELCSETERLVWARASVFAGGFDLAAAEQVCGGNGVDPADVLDVLDGLIDKSILTRAESDGEVRFGMLEALREYGQDVLEAAGDRLRVARLHRDWCYALTLDFLSRWIGPDQVALVARLRREHANLRVALEFCFAEGEPRIAVHMISCLDVYWPIRGGFNEARFWAERALAALPADAPERLPAMLLQCLCVVYQGEVALVRAQLAAHEDLRAAVANPVFDGYFALAKGIVQMLDHHEVHAVDLFAQAMTTFRESSYLPGAFYATIAHGMTTGHVGDYETSRKLLREAIADSERIGEVYWRGNGLCFLAYAEAMDGNGAAVAEPARAALRLQQDVRDHFGEATAVSALIAAEIHDGDFAAAARLLGVSDALWEALAMDPMRTGRFGLLRRSFIEAVDAALPPARSKSLIAEGRTMPKADWLPYALGERTTDEPSNPLTPRETQIAELLSEGLRNRDIANRLVISTRTVESHVDHIRAKLGLHSRTQIVAWLNTHRTDEHSADRKPPPA</sequence>
<dbReference type="InterPro" id="IPR036388">
    <property type="entry name" value="WH-like_DNA-bd_sf"/>
</dbReference>
<keyword evidence="3" id="KW-1185">Reference proteome</keyword>
<accession>A0ABW2TMR9</accession>
<dbReference type="Gene3D" id="1.10.10.10">
    <property type="entry name" value="Winged helix-like DNA-binding domain superfamily/Winged helix DNA-binding domain"/>
    <property type="match status" value="1"/>
</dbReference>
<comment type="caution">
    <text evidence="2">The sequence shown here is derived from an EMBL/GenBank/DDBJ whole genome shotgun (WGS) entry which is preliminary data.</text>
</comment>
<dbReference type="InterPro" id="IPR000792">
    <property type="entry name" value="Tscrpt_reg_LuxR_C"/>
</dbReference>
<evidence type="ECO:0000259" key="1">
    <source>
        <dbReference type="PROSITE" id="PS50043"/>
    </source>
</evidence>
<dbReference type="PANTHER" id="PTHR47691:SF3">
    <property type="entry name" value="HTH-TYPE TRANSCRIPTIONAL REGULATOR RV0890C-RELATED"/>
    <property type="match status" value="1"/>
</dbReference>
<dbReference type="PANTHER" id="PTHR47691">
    <property type="entry name" value="REGULATOR-RELATED"/>
    <property type="match status" value="1"/>
</dbReference>
<dbReference type="PROSITE" id="PS50043">
    <property type="entry name" value="HTH_LUXR_2"/>
    <property type="match status" value="1"/>
</dbReference>
<name>A0ABW2TMR9_9PSEU</name>
<dbReference type="InterPro" id="IPR027417">
    <property type="entry name" value="P-loop_NTPase"/>
</dbReference>
<gene>
    <name evidence="2" type="ORF">ACFQV2_11700</name>
</gene>
<dbReference type="PRINTS" id="PR00364">
    <property type="entry name" value="DISEASERSIST"/>
</dbReference>
<evidence type="ECO:0000313" key="3">
    <source>
        <dbReference type="Proteomes" id="UP001596512"/>
    </source>
</evidence>
<dbReference type="SUPFAM" id="SSF52540">
    <property type="entry name" value="P-loop containing nucleoside triphosphate hydrolases"/>
    <property type="match status" value="1"/>
</dbReference>
<dbReference type="InterPro" id="IPR049945">
    <property type="entry name" value="AAA_22"/>
</dbReference>
<reference evidence="3" key="1">
    <citation type="journal article" date="2019" name="Int. J. Syst. Evol. Microbiol.">
        <title>The Global Catalogue of Microorganisms (GCM) 10K type strain sequencing project: providing services to taxonomists for standard genome sequencing and annotation.</title>
        <authorList>
            <consortium name="The Broad Institute Genomics Platform"/>
            <consortium name="The Broad Institute Genome Sequencing Center for Infectious Disease"/>
            <person name="Wu L."/>
            <person name="Ma J."/>
        </authorList>
    </citation>
    <scope>NUCLEOTIDE SEQUENCE [LARGE SCALE GENOMIC DNA]</scope>
    <source>
        <strain evidence="3">JCM 17695</strain>
    </source>
</reference>
<organism evidence="2 3">
    <name type="scientific">Actinokineospora soli</name>
    <dbReference type="NCBI Taxonomy" id="1048753"/>
    <lineage>
        <taxon>Bacteria</taxon>
        <taxon>Bacillati</taxon>
        <taxon>Actinomycetota</taxon>
        <taxon>Actinomycetes</taxon>
        <taxon>Pseudonocardiales</taxon>
        <taxon>Pseudonocardiaceae</taxon>
        <taxon>Actinokineospora</taxon>
    </lineage>
</organism>
<proteinExistence type="predicted"/>
<feature type="domain" description="HTH luxR-type" evidence="1">
    <location>
        <begin position="691"/>
        <end position="756"/>
    </location>
</feature>
<dbReference type="Pfam" id="PF13401">
    <property type="entry name" value="AAA_22"/>
    <property type="match status" value="1"/>
</dbReference>
<dbReference type="PRINTS" id="PR00038">
    <property type="entry name" value="HTHLUXR"/>
</dbReference>
<dbReference type="InterPro" id="IPR016032">
    <property type="entry name" value="Sig_transdc_resp-reg_C-effctor"/>
</dbReference>
<dbReference type="SUPFAM" id="SSF46894">
    <property type="entry name" value="C-terminal effector domain of the bipartite response regulators"/>
    <property type="match status" value="1"/>
</dbReference>
<dbReference type="EMBL" id="JBHTEY010000004">
    <property type="protein sequence ID" value="MFC7614113.1"/>
    <property type="molecule type" value="Genomic_DNA"/>
</dbReference>
<dbReference type="PROSITE" id="PS00622">
    <property type="entry name" value="HTH_LUXR_1"/>
    <property type="match status" value="1"/>
</dbReference>
<dbReference type="CDD" id="cd06170">
    <property type="entry name" value="LuxR_C_like"/>
    <property type="match status" value="1"/>
</dbReference>
<dbReference type="Proteomes" id="UP001596512">
    <property type="component" value="Unassembled WGS sequence"/>
</dbReference>
<dbReference type="Pfam" id="PF00196">
    <property type="entry name" value="GerE"/>
    <property type="match status" value="1"/>
</dbReference>
<protein>
    <submittedName>
        <fullName evidence="2">LuxR C-terminal-related transcriptional regulator</fullName>
    </submittedName>
</protein>
<evidence type="ECO:0000313" key="2">
    <source>
        <dbReference type="EMBL" id="MFC7614113.1"/>
    </source>
</evidence>
<dbReference type="InterPro" id="IPR011990">
    <property type="entry name" value="TPR-like_helical_dom_sf"/>
</dbReference>
<dbReference type="Gene3D" id="1.25.40.10">
    <property type="entry name" value="Tetratricopeptide repeat domain"/>
    <property type="match status" value="1"/>
</dbReference>